<feature type="region of interest" description="Disordered" evidence="1">
    <location>
        <begin position="559"/>
        <end position="581"/>
    </location>
</feature>
<evidence type="ECO:0000256" key="1">
    <source>
        <dbReference type="SAM" id="MobiDB-lite"/>
    </source>
</evidence>
<evidence type="ECO:0000313" key="2">
    <source>
        <dbReference type="EMBL" id="RPA73835.1"/>
    </source>
</evidence>
<feature type="region of interest" description="Disordered" evidence="1">
    <location>
        <begin position="237"/>
        <end position="315"/>
    </location>
</feature>
<protein>
    <submittedName>
        <fullName evidence="2">Uncharacterized protein</fullName>
    </submittedName>
</protein>
<proteinExistence type="predicted"/>
<evidence type="ECO:0000313" key="3">
    <source>
        <dbReference type="Proteomes" id="UP000275078"/>
    </source>
</evidence>
<feature type="region of interest" description="Disordered" evidence="1">
    <location>
        <begin position="33"/>
        <end position="143"/>
    </location>
</feature>
<feature type="compositionally biased region" description="Acidic residues" evidence="1">
    <location>
        <begin position="269"/>
        <end position="278"/>
    </location>
</feature>
<feature type="compositionally biased region" description="Polar residues" evidence="1">
    <location>
        <begin position="67"/>
        <end position="76"/>
    </location>
</feature>
<feature type="compositionally biased region" description="Acidic residues" evidence="1">
    <location>
        <begin position="287"/>
        <end position="304"/>
    </location>
</feature>
<dbReference type="EMBL" id="ML119809">
    <property type="protein sequence ID" value="RPA73835.1"/>
    <property type="molecule type" value="Genomic_DNA"/>
</dbReference>
<gene>
    <name evidence="2" type="ORF">BJ508DRAFT_44988</name>
</gene>
<feature type="compositionally biased region" description="Basic and acidic residues" evidence="1">
    <location>
        <begin position="122"/>
        <end position="133"/>
    </location>
</feature>
<reference evidence="2 3" key="1">
    <citation type="journal article" date="2018" name="Nat. Ecol. Evol.">
        <title>Pezizomycetes genomes reveal the molecular basis of ectomycorrhizal truffle lifestyle.</title>
        <authorList>
            <person name="Murat C."/>
            <person name="Payen T."/>
            <person name="Noel B."/>
            <person name="Kuo A."/>
            <person name="Morin E."/>
            <person name="Chen J."/>
            <person name="Kohler A."/>
            <person name="Krizsan K."/>
            <person name="Balestrini R."/>
            <person name="Da Silva C."/>
            <person name="Montanini B."/>
            <person name="Hainaut M."/>
            <person name="Levati E."/>
            <person name="Barry K.W."/>
            <person name="Belfiori B."/>
            <person name="Cichocki N."/>
            <person name="Clum A."/>
            <person name="Dockter R.B."/>
            <person name="Fauchery L."/>
            <person name="Guy J."/>
            <person name="Iotti M."/>
            <person name="Le Tacon F."/>
            <person name="Lindquist E.A."/>
            <person name="Lipzen A."/>
            <person name="Malagnac F."/>
            <person name="Mello A."/>
            <person name="Molinier V."/>
            <person name="Miyauchi S."/>
            <person name="Poulain J."/>
            <person name="Riccioni C."/>
            <person name="Rubini A."/>
            <person name="Sitrit Y."/>
            <person name="Splivallo R."/>
            <person name="Traeger S."/>
            <person name="Wang M."/>
            <person name="Zifcakova L."/>
            <person name="Wipf D."/>
            <person name="Zambonelli A."/>
            <person name="Paolocci F."/>
            <person name="Nowrousian M."/>
            <person name="Ottonello S."/>
            <person name="Baldrian P."/>
            <person name="Spatafora J.W."/>
            <person name="Henrissat B."/>
            <person name="Nagy L.G."/>
            <person name="Aury J.M."/>
            <person name="Wincker P."/>
            <person name="Grigoriev I.V."/>
            <person name="Bonfante P."/>
            <person name="Martin F.M."/>
        </authorList>
    </citation>
    <scope>NUCLEOTIDE SEQUENCE [LARGE SCALE GENOMIC DNA]</scope>
    <source>
        <strain evidence="2 3">RN42</strain>
    </source>
</reference>
<sequence>MGRSRTSKPFFHFQMAVTDLPLEERHSRSLFYPIHKTDHPCNASTPVADGGKEANATAGSSSPSSSGTVLQATKVSSGKVVPRHEQAQPRTDKGSSLGTNSVARSPDGPADEKGPRMRGRRTTKESQVHKDDLEAFYSSDDEPDNSRLLARYQRRISKDLQHFKHNLRQNDKEALHRLAEHTTVFAQSLVTLSGDLRIGHVLRKASHQELEKAGKDLKEYLDFCETMRRTIWEANHETASLPSSAPKDGTEQPNQETNCLPGWYHVVDDSSDDEDQESDQEHCGGDSDGDSEVEPEESDDEEGNEQSAGENDADHPVAIECARQAVGTGTSTSLDFDIVTASRDEKDKDAQVLAAEITMEETQNETSLEPSIDPSWMHENEDLYLETIYKRNGSLHCRILRASKCLAQASRKIEAEKNKRSRVGSEKDSGHWVFSIATSTRSKPQRCQLPSCEAIDIGLARLQRHVSRDLLYIAASGPDDYSPCGEYTNWNVLGRLLHNIDMFKTIAIDQFFRPQKSALPSTSVSNMESKEVVDNIKRRLLSMIVAYKSLVVNADKTMHSYLNPPRRPPTDSETSLSERDPHDVPILSNCFISGPDTANEILNSHKMLFEDVNFELHKLPNDARKSSSTPSSKFKATTTITITDPTYPGQELKHSFADRMKLLPLLLYPCGDQDVRTYESFDDAGQNPLMVCVNAAASLFMWELWDGGSRLLLGEMIVEMGV</sequence>
<name>A0A3N4HIS9_ASCIM</name>
<feature type="compositionally biased region" description="Polar residues" evidence="1">
    <location>
        <begin position="94"/>
        <end position="103"/>
    </location>
</feature>
<organism evidence="2 3">
    <name type="scientific">Ascobolus immersus RN42</name>
    <dbReference type="NCBI Taxonomy" id="1160509"/>
    <lineage>
        <taxon>Eukaryota</taxon>
        <taxon>Fungi</taxon>
        <taxon>Dikarya</taxon>
        <taxon>Ascomycota</taxon>
        <taxon>Pezizomycotina</taxon>
        <taxon>Pezizomycetes</taxon>
        <taxon>Pezizales</taxon>
        <taxon>Ascobolaceae</taxon>
        <taxon>Ascobolus</taxon>
    </lineage>
</organism>
<dbReference type="Proteomes" id="UP000275078">
    <property type="component" value="Unassembled WGS sequence"/>
</dbReference>
<accession>A0A3N4HIS9</accession>
<dbReference type="AlphaFoldDB" id="A0A3N4HIS9"/>
<keyword evidence="3" id="KW-1185">Reference proteome</keyword>
<feature type="compositionally biased region" description="Basic and acidic residues" evidence="1">
    <location>
        <begin position="82"/>
        <end position="93"/>
    </location>
</feature>